<evidence type="ECO:0000256" key="1">
    <source>
        <dbReference type="SAM" id="MobiDB-lite"/>
    </source>
</evidence>
<reference evidence="3 4" key="1">
    <citation type="submission" date="2019-12" db="EMBL/GenBank/DDBJ databases">
        <authorList>
            <person name="Lee S.D."/>
        </authorList>
    </citation>
    <scope>NUCLEOTIDE SEQUENCE [LARGE SCALE GENOMIC DNA]</scope>
    <source>
        <strain evidence="3 4">GH1-50</strain>
    </source>
</reference>
<feature type="chain" id="PRO_5028880999" description="Tetratricopeptide repeat protein" evidence="2">
    <location>
        <begin position="20"/>
        <end position="734"/>
    </location>
</feature>
<evidence type="ECO:0000313" key="3">
    <source>
        <dbReference type="EMBL" id="MXQ08166.1"/>
    </source>
</evidence>
<keyword evidence="2" id="KW-0732">Signal</keyword>
<proteinExistence type="predicted"/>
<feature type="signal peptide" evidence="2">
    <location>
        <begin position="1"/>
        <end position="19"/>
    </location>
</feature>
<sequence length="734" mass="78733">MIRCLAVLLAILAAAPAWAVQVSVRAGEHNGFTRVVLEFDERPDWTAGRVDGGYAVRFPKIENLSADMSRAFDFINRNRLADIRGRDGSNEVAVLLACECYATFGNYRDTLIVIDIRDGVPGENVAYQSPLPPGPSLSPTAVFDLAVTLQAPVAPPLARTENIPTIIAAPPDRERVPRLIEPDMPSAPTVHDAGNLRVASSQDPPDQERINDAVDIVAANIARATTQGLLQVIDPQMKDTREPRPEPEEIANLSVDTAIERAVASAFDEAIASRATGNCISPDDLDLTAWGDESGLARIGPARAEATKEDGTLDPEKMRDLAHAYLYLGFGAEARSVADHTLSSHQPLIRAMADIIDNGATASPVFAEQFGCSPLAGLWRALAGPFQASELPRDLSGLLEAFSAFPLHLRIHLGPILAERLRVAGLPEESRIALNTVIRAGNSTTQQALTSARLELTGTRADAARARLVALTNGTGLTAGEALLELLNDAAARGVDPDPKWVDDAPSLIRALRGTDVASQLASSMLRGAIALDRFDETRRSLTESKLPLNPDDMPALTDALLDAAVERADDARFLRAEIAFPNRIASSDRDVGLNLRLASRLLDLGLFERADLYAGALPPDADAGLLLAKIDLRLGRHEDALAHLDGVTTEAAAVTRAEILATAGRAAEAADAFFAVADEARGRQNAMRAAQWDRLGLQETTTRAENDSNNELLRMITSRRAALEELLTMSAEM</sequence>
<dbReference type="Proteomes" id="UP000480350">
    <property type="component" value="Unassembled WGS sequence"/>
</dbReference>
<evidence type="ECO:0008006" key="5">
    <source>
        <dbReference type="Google" id="ProtNLM"/>
    </source>
</evidence>
<reference evidence="3 4" key="2">
    <citation type="submission" date="2020-03" db="EMBL/GenBank/DDBJ databases">
        <title>Kangsaoukella pontilimi gen. nov., sp. nov., a new member of the family Rhodobacteraceae isolated from a tidal mudflat.</title>
        <authorList>
            <person name="Kim I.S."/>
        </authorList>
    </citation>
    <scope>NUCLEOTIDE SEQUENCE [LARGE SCALE GENOMIC DNA]</scope>
    <source>
        <strain evidence="3 4">GH1-50</strain>
    </source>
</reference>
<protein>
    <recommendedName>
        <fullName evidence="5">Tetratricopeptide repeat protein</fullName>
    </recommendedName>
</protein>
<evidence type="ECO:0000256" key="2">
    <source>
        <dbReference type="SAM" id="SignalP"/>
    </source>
</evidence>
<dbReference type="AlphaFoldDB" id="A0A7C9IS13"/>
<evidence type="ECO:0000313" key="4">
    <source>
        <dbReference type="Proteomes" id="UP000480350"/>
    </source>
</evidence>
<keyword evidence="4" id="KW-1185">Reference proteome</keyword>
<organism evidence="3 4">
    <name type="scientific">Kangsaoukella pontilimi</name>
    <dbReference type="NCBI Taxonomy" id="2691042"/>
    <lineage>
        <taxon>Bacteria</taxon>
        <taxon>Pseudomonadati</taxon>
        <taxon>Pseudomonadota</taxon>
        <taxon>Alphaproteobacteria</taxon>
        <taxon>Rhodobacterales</taxon>
        <taxon>Paracoccaceae</taxon>
        <taxon>Kangsaoukella</taxon>
    </lineage>
</organism>
<feature type="region of interest" description="Disordered" evidence="1">
    <location>
        <begin position="185"/>
        <end position="207"/>
    </location>
</feature>
<accession>A0A7C9IS13</accession>
<comment type="caution">
    <text evidence="3">The sequence shown here is derived from an EMBL/GenBank/DDBJ whole genome shotgun (WGS) entry which is preliminary data.</text>
</comment>
<dbReference type="RefSeq" id="WP_160764108.1">
    <property type="nucleotide sequence ID" value="NZ_WUPT01000002.1"/>
</dbReference>
<dbReference type="EMBL" id="WUPT01000002">
    <property type="protein sequence ID" value="MXQ08166.1"/>
    <property type="molecule type" value="Genomic_DNA"/>
</dbReference>
<gene>
    <name evidence="3" type="ORF">GQ651_09960</name>
</gene>
<name>A0A7C9IS13_9RHOB</name>